<dbReference type="InterPro" id="IPR000682">
    <property type="entry name" value="PCMT"/>
</dbReference>
<dbReference type="CDD" id="cd02440">
    <property type="entry name" value="AdoMet_MTases"/>
    <property type="match status" value="1"/>
</dbReference>
<accession>A0A4Q7N643</accession>
<dbReference type="HAMAP" id="MF_00090">
    <property type="entry name" value="PIMT"/>
    <property type="match status" value="1"/>
</dbReference>
<proteinExistence type="inferred from homology"/>
<evidence type="ECO:0000313" key="8">
    <source>
        <dbReference type="EMBL" id="RZS76546.1"/>
    </source>
</evidence>
<comment type="caution">
    <text evidence="8">The sequence shown here is derived from an EMBL/GenBank/DDBJ whole genome shotgun (WGS) entry which is preliminary data.</text>
</comment>
<reference evidence="8 9" key="1">
    <citation type="submission" date="2019-02" db="EMBL/GenBank/DDBJ databases">
        <title>Genomic Encyclopedia of Type Strains, Phase IV (KMG-IV): sequencing the most valuable type-strain genomes for metagenomic binning, comparative biology and taxonomic classification.</title>
        <authorList>
            <person name="Goeker M."/>
        </authorList>
    </citation>
    <scope>NUCLEOTIDE SEQUENCE [LARGE SCALE GENOMIC DNA]</scope>
    <source>
        <strain evidence="8 9">DSM 18116</strain>
    </source>
</reference>
<dbReference type="SUPFAM" id="SSF53335">
    <property type="entry name" value="S-adenosyl-L-methionine-dependent methyltransferases"/>
    <property type="match status" value="1"/>
</dbReference>
<evidence type="ECO:0000256" key="2">
    <source>
        <dbReference type="ARBA" id="ARBA00005369"/>
    </source>
</evidence>
<evidence type="ECO:0000313" key="9">
    <source>
        <dbReference type="Proteomes" id="UP000293874"/>
    </source>
</evidence>
<comment type="similarity">
    <text evidence="2 7">Belongs to the methyltransferase superfamily. L-isoaspartyl/D-aspartyl protein methyltransferase family.</text>
</comment>
<dbReference type="Gene3D" id="3.40.50.150">
    <property type="entry name" value="Vaccinia Virus protein VP39"/>
    <property type="match status" value="1"/>
</dbReference>
<evidence type="ECO:0000256" key="1">
    <source>
        <dbReference type="ARBA" id="ARBA00004496"/>
    </source>
</evidence>
<dbReference type="Proteomes" id="UP000293874">
    <property type="component" value="Unassembled WGS sequence"/>
</dbReference>
<dbReference type="EC" id="2.1.1.77" evidence="7"/>
<evidence type="ECO:0000256" key="3">
    <source>
        <dbReference type="ARBA" id="ARBA00022490"/>
    </source>
</evidence>
<comment type="catalytic activity">
    <reaction evidence="7">
        <text>[protein]-L-isoaspartate + S-adenosyl-L-methionine = [protein]-L-isoaspartate alpha-methyl ester + S-adenosyl-L-homocysteine</text>
        <dbReference type="Rhea" id="RHEA:12705"/>
        <dbReference type="Rhea" id="RHEA-COMP:12143"/>
        <dbReference type="Rhea" id="RHEA-COMP:12144"/>
        <dbReference type="ChEBI" id="CHEBI:57856"/>
        <dbReference type="ChEBI" id="CHEBI:59789"/>
        <dbReference type="ChEBI" id="CHEBI:90596"/>
        <dbReference type="ChEBI" id="CHEBI:90598"/>
        <dbReference type="EC" id="2.1.1.77"/>
    </reaction>
</comment>
<dbReference type="PROSITE" id="PS01279">
    <property type="entry name" value="PCMT"/>
    <property type="match status" value="1"/>
</dbReference>
<sequence>MQNEDSPKCQMQRRKLVEAIQSKGIRDARVLTAIGRVPRHLFMPESLRTKAYMDNAFPIGNEQTISQPYTVAYQTWLLKVEPGMKVLEVGTGSAYQAAVLAQMGAEVYTIERQKRFYDRNKHFTYLQRFSNLHFCYGDGYNGWPETAPFDRILITAAPEKIPEVLVNQLLPGGLLVAPVGRPGMQRMVRLTKGTDDTITEEQFDHFAFVPMLPGIQNKG</sequence>
<dbReference type="GO" id="GO:0005737">
    <property type="term" value="C:cytoplasm"/>
    <property type="evidence" value="ECO:0007669"/>
    <property type="project" value="UniProtKB-SubCell"/>
</dbReference>
<comment type="function">
    <text evidence="7">Catalyzes the methyl esterification of L-isoaspartyl residues in peptides and proteins that result from spontaneous decomposition of normal L-aspartyl and L-asparaginyl residues. It plays a role in the repair and/or degradation of damaged proteins.</text>
</comment>
<dbReference type="NCBIfam" id="NF001453">
    <property type="entry name" value="PRK00312.1"/>
    <property type="match status" value="1"/>
</dbReference>
<dbReference type="EMBL" id="SGXA01000001">
    <property type="protein sequence ID" value="RZS76546.1"/>
    <property type="molecule type" value="Genomic_DNA"/>
</dbReference>
<dbReference type="GO" id="GO:0030091">
    <property type="term" value="P:protein repair"/>
    <property type="evidence" value="ECO:0007669"/>
    <property type="project" value="UniProtKB-UniRule"/>
</dbReference>
<dbReference type="Pfam" id="PF01135">
    <property type="entry name" value="PCMT"/>
    <property type="match status" value="1"/>
</dbReference>
<comment type="subcellular location">
    <subcellularLocation>
        <location evidence="1 7">Cytoplasm</location>
    </subcellularLocation>
</comment>
<dbReference type="PANTHER" id="PTHR11579">
    <property type="entry name" value="PROTEIN-L-ISOASPARTATE O-METHYLTRANSFERASE"/>
    <property type="match status" value="1"/>
</dbReference>
<feature type="active site" evidence="7">
    <location>
        <position position="66"/>
    </location>
</feature>
<evidence type="ECO:0000256" key="7">
    <source>
        <dbReference type="HAMAP-Rule" id="MF_00090"/>
    </source>
</evidence>
<keyword evidence="4 7" id="KW-0489">Methyltransferase</keyword>
<dbReference type="PANTHER" id="PTHR11579:SF0">
    <property type="entry name" value="PROTEIN-L-ISOASPARTATE(D-ASPARTATE) O-METHYLTRANSFERASE"/>
    <property type="match status" value="1"/>
</dbReference>
<dbReference type="AlphaFoldDB" id="A0A4Q7N643"/>
<evidence type="ECO:0000256" key="5">
    <source>
        <dbReference type="ARBA" id="ARBA00022679"/>
    </source>
</evidence>
<keyword evidence="6 7" id="KW-0949">S-adenosyl-L-methionine</keyword>
<evidence type="ECO:0000256" key="4">
    <source>
        <dbReference type="ARBA" id="ARBA00022603"/>
    </source>
</evidence>
<dbReference type="RefSeq" id="WP_130540841.1">
    <property type="nucleotide sequence ID" value="NZ_CP042431.1"/>
</dbReference>
<dbReference type="InterPro" id="IPR029063">
    <property type="entry name" value="SAM-dependent_MTases_sf"/>
</dbReference>
<keyword evidence="3 7" id="KW-0963">Cytoplasm</keyword>
<evidence type="ECO:0000256" key="6">
    <source>
        <dbReference type="ARBA" id="ARBA00022691"/>
    </source>
</evidence>
<name>A0A4Q7N643_9BACT</name>
<dbReference type="GO" id="GO:0004719">
    <property type="term" value="F:protein-L-isoaspartate (D-aspartate) O-methyltransferase activity"/>
    <property type="evidence" value="ECO:0007669"/>
    <property type="project" value="UniProtKB-UniRule"/>
</dbReference>
<dbReference type="FunFam" id="3.40.50.150:FF:000010">
    <property type="entry name" value="Protein-L-isoaspartate O-methyltransferase"/>
    <property type="match status" value="1"/>
</dbReference>
<organism evidence="8 9">
    <name type="scientific">Pseudobacter ginsenosidimutans</name>
    <dbReference type="NCBI Taxonomy" id="661488"/>
    <lineage>
        <taxon>Bacteria</taxon>
        <taxon>Pseudomonadati</taxon>
        <taxon>Bacteroidota</taxon>
        <taxon>Chitinophagia</taxon>
        <taxon>Chitinophagales</taxon>
        <taxon>Chitinophagaceae</taxon>
        <taxon>Pseudobacter</taxon>
    </lineage>
</organism>
<dbReference type="NCBIfam" id="TIGR00080">
    <property type="entry name" value="pimt"/>
    <property type="match status" value="1"/>
</dbReference>
<dbReference type="OrthoDB" id="9810066at2"/>
<keyword evidence="9" id="KW-1185">Reference proteome</keyword>
<keyword evidence="5 7" id="KW-0808">Transferase</keyword>
<dbReference type="GO" id="GO:0032259">
    <property type="term" value="P:methylation"/>
    <property type="evidence" value="ECO:0007669"/>
    <property type="project" value="UniProtKB-KW"/>
</dbReference>
<protein>
    <recommendedName>
        <fullName evidence="7">Protein-L-isoaspartate O-methyltransferase</fullName>
        <ecNumber evidence="7">2.1.1.77</ecNumber>
    </recommendedName>
    <alternativeName>
        <fullName evidence="7">L-isoaspartyl protein carboxyl methyltransferase</fullName>
    </alternativeName>
    <alternativeName>
        <fullName evidence="7">Protein L-isoaspartyl methyltransferase</fullName>
    </alternativeName>
    <alternativeName>
        <fullName evidence="7">Protein-beta-aspartate methyltransferase</fullName>
        <shortName evidence="7">PIMT</shortName>
    </alternativeName>
</protein>
<gene>
    <name evidence="7" type="primary">pcm</name>
    <name evidence="8" type="ORF">EV199_2432</name>
</gene>